<accession>D4XJ72</accession>
<dbReference type="InterPro" id="IPR020930">
    <property type="entry name" value="Ribosomal_uL5_bac-type"/>
</dbReference>
<reference evidence="9" key="1">
    <citation type="submission" date="2010-03" db="EMBL/GenBank/DDBJ databases">
        <title>Complete sequence of Mobiluncus curtisii ATCC 43063.</title>
        <authorList>
            <person name="Muzny D."/>
            <person name="Qin X."/>
            <person name="Deng J."/>
            <person name="Jiang H."/>
            <person name="Liu Y."/>
            <person name="Qu J."/>
            <person name="Song X.-Z."/>
            <person name="Zhang L."/>
            <person name="Thornton R."/>
            <person name="Coyle M."/>
            <person name="Francisco L."/>
            <person name="Jackson L."/>
            <person name="Javaid M."/>
            <person name="Korchina V."/>
            <person name="Kovar C."/>
            <person name="Mata R."/>
            <person name="Mathew T."/>
            <person name="Ngo R."/>
            <person name="Nguyen L."/>
            <person name="Nguyen N."/>
            <person name="Okwuonu G."/>
            <person name="Ongeri F."/>
            <person name="Pham C."/>
            <person name="Simmons D."/>
            <person name="Wilczek-Boney K."/>
            <person name="Hale W."/>
            <person name="Jakkamsetti A."/>
            <person name="Pham P."/>
            <person name="Ruth R."/>
            <person name="San Lucas F."/>
            <person name="Warren J."/>
            <person name="Zhang J."/>
            <person name="Zhao Z."/>
            <person name="Zhou C."/>
            <person name="Zhu D."/>
            <person name="Lee S."/>
            <person name="Bess C."/>
            <person name="Blankenburg K."/>
            <person name="Forbes L."/>
            <person name="Fu Q."/>
            <person name="Gubbala S."/>
            <person name="Hirani K."/>
            <person name="Jayaseelan J.C."/>
            <person name="Lara F."/>
            <person name="Munidasa M."/>
            <person name="Palculict T."/>
            <person name="Patil S."/>
            <person name="Pu L.-L."/>
            <person name="Saada N."/>
            <person name="Tang L."/>
            <person name="Weissenberger G."/>
            <person name="Zhu Y."/>
            <person name="Hemphill L."/>
            <person name="Shang Y."/>
            <person name="Youmans B."/>
            <person name="Ayvaz T."/>
            <person name="Ross M."/>
            <person name="Santibanez J."/>
            <person name="Aqrawi P."/>
            <person name="Gross S."/>
            <person name="Joshi V."/>
            <person name="Fowler G."/>
            <person name="Nazareth L."/>
            <person name="Reid J."/>
            <person name="Worley K."/>
            <person name="Petrosino J."/>
            <person name="Highlander S."/>
            <person name="Gibbs R."/>
            <person name="Gibbs R."/>
        </authorList>
    </citation>
    <scope>NUCLEOTIDE SEQUENCE [LARGE SCALE GENOMIC DNA]</scope>
    <source>
        <strain evidence="9">ATCC 43553</strain>
    </source>
</reference>
<dbReference type="InterPro" id="IPR011035">
    <property type="entry name" value="Ribosomal_bL25/Gln-tRNA_synth"/>
</dbReference>
<evidence type="ECO:0000313" key="8">
    <source>
        <dbReference type="EMBL" id="EFF73189.1"/>
    </source>
</evidence>
<dbReference type="InterPro" id="IPR020057">
    <property type="entry name" value="Ribosomal_bL25_b-dom"/>
</dbReference>
<dbReference type="GO" id="GO:0008097">
    <property type="term" value="F:5S rRNA binding"/>
    <property type="evidence" value="ECO:0007669"/>
    <property type="project" value="InterPro"/>
</dbReference>
<dbReference type="Pfam" id="PF01386">
    <property type="entry name" value="Ribosomal_L25p"/>
    <property type="match status" value="1"/>
</dbReference>
<comment type="subunit">
    <text evidence="5">Part of the 50S ribosomal subunit; part of the 5S rRNA/L5/L18/L25 subcomplex. Contacts the 5S rRNA. Binds to the 5S rRNA independently of L5 and L18.</text>
</comment>
<dbReference type="GO" id="GO:0006412">
    <property type="term" value="P:translation"/>
    <property type="evidence" value="ECO:0007669"/>
    <property type="project" value="UniProtKB-UniRule"/>
</dbReference>
<dbReference type="Pfam" id="PF14693">
    <property type="entry name" value="Ribosomal_TL5_C"/>
    <property type="match status" value="1"/>
</dbReference>
<dbReference type="Gene3D" id="2.40.240.10">
    <property type="entry name" value="Ribosomal Protein L25, Chain P"/>
    <property type="match status" value="1"/>
</dbReference>
<proteinExistence type="inferred from homology"/>
<dbReference type="HAMAP" id="MF_01336">
    <property type="entry name" value="Ribosomal_bL25"/>
    <property type="match status" value="1"/>
</dbReference>
<keyword evidence="3 5" id="KW-0689">Ribosomal protein</keyword>
<name>D4XJ72_9BURK</name>
<comment type="function">
    <text evidence="5">This is one of the proteins that binds to the 5S RNA in the ribosome where it forms part of the central protuberance.</text>
</comment>
<feature type="domain" description="Large ribosomal subunit protein bL25 beta" evidence="7">
    <location>
        <begin position="113"/>
        <end position="186"/>
    </location>
</feature>
<evidence type="ECO:0000256" key="1">
    <source>
        <dbReference type="ARBA" id="ARBA00022730"/>
    </source>
</evidence>
<dbReference type="Gene3D" id="2.170.120.20">
    <property type="entry name" value="Ribosomal protein L25, beta domain"/>
    <property type="match status" value="1"/>
</dbReference>
<dbReference type="eggNOG" id="COG1825">
    <property type="taxonomic scope" value="Bacteria"/>
</dbReference>
<dbReference type="NCBIfam" id="NF004612">
    <property type="entry name" value="PRK05943.1"/>
    <property type="match status" value="1"/>
</dbReference>
<evidence type="ECO:0000256" key="3">
    <source>
        <dbReference type="ARBA" id="ARBA00022980"/>
    </source>
</evidence>
<dbReference type="EMBL" id="ADMS01000125">
    <property type="protein sequence ID" value="EFF73189.1"/>
    <property type="molecule type" value="Genomic_DNA"/>
</dbReference>
<evidence type="ECO:0000256" key="2">
    <source>
        <dbReference type="ARBA" id="ARBA00022884"/>
    </source>
</evidence>
<dbReference type="InterPro" id="IPR020055">
    <property type="entry name" value="Ribosomal_bL25_short"/>
</dbReference>
<dbReference type="HOGENOM" id="CLU_075939_0_1_4"/>
<organism evidence="8 9">
    <name type="scientific">Achromobacter piechaudii ATCC 43553</name>
    <dbReference type="NCBI Taxonomy" id="742159"/>
    <lineage>
        <taxon>Bacteria</taxon>
        <taxon>Pseudomonadati</taxon>
        <taxon>Pseudomonadota</taxon>
        <taxon>Betaproteobacteria</taxon>
        <taxon>Burkholderiales</taxon>
        <taxon>Alcaligenaceae</taxon>
        <taxon>Achromobacter</taxon>
    </lineage>
</organism>
<protein>
    <recommendedName>
        <fullName evidence="5">Large ribosomal subunit protein bL25</fullName>
    </recommendedName>
    <alternativeName>
        <fullName evidence="5">General stress protein CTC</fullName>
    </alternativeName>
</protein>
<comment type="caution">
    <text evidence="8">The sequence shown here is derived from an EMBL/GenBank/DDBJ whole genome shotgun (WGS) entry which is preliminary data.</text>
</comment>
<dbReference type="PANTHER" id="PTHR33284:SF1">
    <property type="entry name" value="RIBOSOMAL PROTEIN L25_GLN-TRNA SYNTHETASE, ANTI-CODON-BINDING DOMAIN-CONTAINING PROTEIN"/>
    <property type="match status" value="1"/>
</dbReference>
<keyword evidence="4 5" id="KW-0687">Ribonucleoprotein</keyword>
<evidence type="ECO:0000313" key="9">
    <source>
        <dbReference type="Proteomes" id="UP000004510"/>
    </source>
</evidence>
<evidence type="ECO:0000259" key="7">
    <source>
        <dbReference type="Pfam" id="PF14693"/>
    </source>
</evidence>
<dbReference type="InterPro" id="IPR037121">
    <property type="entry name" value="Ribosomal_bL25_C"/>
</dbReference>
<dbReference type="AlphaFoldDB" id="D4XJ72"/>
<feature type="domain" description="Large ribosomal subunit protein bL25 L25" evidence="6">
    <location>
        <begin position="18"/>
        <end position="104"/>
    </location>
</feature>
<dbReference type="HAMAP" id="MF_01334">
    <property type="entry name" value="Ribosomal_bL25_CTC"/>
    <property type="match status" value="1"/>
</dbReference>
<dbReference type="SUPFAM" id="SSF50715">
    <property type="entry name" value="Ribosomal protein L25-like"/>
    <property type="match status" value="1"/>
</dbReference>
<dbReference type="NCBIfam" id="TIGR00731">
    <property type="entry name" value="bL25_bact_ctc"/>
    <property type="match status" value="1"/>
</dbReference>
<sequence>MKSLHLILLLEFSMKFIATARSVQGSSASRRLRRAGRVPAIVYGGTAAPLNIELDHNEIYHALRKEEFHASILQMQLEGSKDEQVLLRSVQWHAYKPQVLHVDFQRVDANQALRTKVPLHFVNAEISPAVKLAGAMISHVTTELEITCLPKALPQFIEVDLANILAGASIHLADIKLPMGVTYVPHGGEDNPLLAAAIVKGGAAAADDEAEAAPAA</sequence>
<dbReference type="InterPro" id="IPR020056">
    <property type="entry name" value="Rbsml_bL25/Gln-tRNA_synth_N"/>
</dbReference>
<evidence type="ECO:0000259" key="6">
    <source>
        <dbReference type="Pfam" id="PF01386"/>
    </source>
</evidence>
<dbReference type="PANTHER" id="PTHR33284">
    <property type="entry name" value="RIBOSOMAL PROTEIN L25/GLN-TRNA SYNTHETASE, ANTI-CODON-BINDING DOMAIN-CONTAINING PROTEIN"/>
    <property type="match status" value="1"/>
</dbReference>
<dbReference type="GO" id="GO:0003735">
    <property type="term" value="F:structural constituent of ribosome"/>
    <property type="evidence" value="ECO:0007669"/>
    <property type="project" value="InterPro"/>
</dbReference>
<keyword evidence="1 5" id="KW-0699">rRNA-binding</keyword>
<dbReference type="CDD" id="cd00495">
    <property type="entry name" value="Ribosomal_L25_TL5_CTC"/>
    <property type="match status" value="1"/>
</dbReference>
<dbReference type="GO" id="GO:0022625">
    <property type="term" value="C:cytosolic large ribosomal subunit"/>
    <property type="evidence" value="ECO:0007669"/>
    <property type="project" value="TreeGrafter"/>
</dbReference>
<dbReference type="InterPro" id="IPR001021">
    <property type="entry name" value="Ribosomal_bL25_long"/>
</dbReference>
<dbReference type="InterPro" id="IPR029751">
    <property type="entry name" value="Ribosomal_L25_dom"/>
</dbReference>
<gene>
    <name evidence="5" type="primary">rplY</name>
    <name evidence="5" type="synonym">ctc</name>
    <name evidence="8" type="ORF">HMPREF0004_5519</name>
</gene>
<keyword evidence="2 5" id="KW-0694">RNA-binding</keyword>
<comment type="similarity">
    <text evidence="5">Belongs to the bacterial ribosomal protein bL25 family. CTC subfamily.</text>
</comment>
<evidence type="ECO:0000256" key="4">
    <source>
        <dbReference type="ARBA" id="ARBA00023274"/>
    </source>
</evidence>
<evidence type="ECO:0000256" key="5">
    <source>
        <dbReference type="HAMAP-Rule" id="MF_01334"/>
    </source>
</evidence>
<dbReference type="NCBIfam" id="NF004130">
    <property type="entry name" value="PRK05618.1-5"/>
    <property type="match status" value="1"/>
</dbReference>
<dbReference type="Proteomes" id="UP000004510">
    <property type="component" value="Unassembled WGS sequence"/>
</dbReference>
<dbReference type="PATRIC" id="fig|742159.3.peg.1228"/>